<name>A0A1L9RI15_ASPWE</name>
<evidence type="ECO:0000256" key="2">
    <source>
        <dbReference type="ARBA" id="ARBA00022553"/>
    </source>
</evidence>
<dbReference type="InterPro" id="IPR036736">
    <property type="entry name" value="ACP-like_sf"/>
</dbReference>
<proteinExistence type="predicted"/>
<dbReference type="PANTHER" id="PTHR45527:SF12">
    <property type="entry name" value="NONRIBOSOMAL PEPTIDE SYNTHETASE IVOA"/>
    <property type="match status" value="1"/>
</dbReference>
<dbReference type="Pfam" id="PF00550">
    <property type="entry name" value="PP-binding"/>
    <property type="match status" value="2"/>
</dbReference>
<dbReference type="GO" id="GO:0044550">
    <property type="term" value="P:secondary metabolite biosynthetic process"/>
    <property type="evidence" value="ECO:0007669"/>
    <property type="project" value="TreeGrafter"/>
</dbReference>
<dbReference type="SUPFAM" id="SSF47336">
    <property type="entry name" value="ACP-like"/>
    <property type="match status" value="2"/>
</dbReference>
<dbReference type="SMART" id="SM00823">
    <property type="entry name" value="PKS_PP"/>
    <property type="match status" value="2"/>
</dbReference>
<dbReference type="InterPro" id="IPR010071">
    <property type="entry name" value="AA_adenyl_dom"/>
</dbReference>
<dbReference type="CDD" id="cd19542">
    <property type="entry name" value="CT_NRPS-like"/>
    <property type="match status" value="1"/>
</dbReference>
<feature type="domain" description="Carrier" evidence="4">
    <location>
        <begin position="1832"/>
        <end position="1908"/>
    </location>
</feature>
<dbReference type="InterPro" id="IPR023213">
    <property type="entry name" value="CAT-like_dom_sf"/>
</dbReference>
<dbReference type="RefSeq" id="XP_040688252.1">
    <property type="nucleotide sequence ID" value="XM_040831159.1"/>
</dbReference>
<evidence type="ECO:0000256" key="3">
    <source>
        <dbReference type="ARBA" id="ARBA00022598"/>
    </source>
</evidence>
<dbReference type="Proteomes" id="UP000184383">
    <property type="component" value="Unassembled WGS sequence"/>
</dbReference>
<dbReference type="FunFam" id="3.30.559.30:FF:000005">
    <property type="entry name" value="Nonribosomal peptide synthase Pes1"/>
    <property type="match status" value="1"/>
</dbReference>
<protein>
    <recommendedName>
        <fullName evidence="4">Carrier domain-containing protein</fullName>
    </recommendedName>
</protein>
<dbReference type="InterPro" id="IPR020845">
    <property type="entry name" value="AMP-binding_CS"/>
</dbReference>
<dbReference type="GO" id="GO:0031177">
    <property type="term" value="F:phosphopantetheine binding"/>
    <property type="evidence" value="ECO:0007669"/>
    <property type="project" value="InterPro"/>
</dbReference>
<dbReference type="Gene3D" id="3.40.50.12780">
    <property type="entry name" value="N-terminal domain of ligase-like"/>
    <property type="match status" value="2"/>
</dbReference>
<evidence type="ECO:0000313" key="6">
    <source>
        <dbReference type="Proteomes" id="UP000184383"/>
    </source>
</evidence>
<dbReference type="GO" id="GO:0043041">
    <property type="term" value="P:amino acid activation for nonribosomal peptide biosynthetic process"/>
    <property type="evidence" value="ECO:0007669"/>
    <property type="project" value="TreeGrafter"/>
</dbReference>
<dbReference type="InterPro" id="IPR000873">
    <property type="entry name" value="AMP-dep_synth/lig_dom"/>
</dbReference>
<keyword evidence="3" id="KW-0436">Ligase</keyword>
<sequence>MEVDSCIFPSLGHDLHSGPATACQQIDHEAIGNAGRFCAENGISLENLLMGVWSIILTQFTDMSVACFGKATAFHEMETCVVVVDRETRIPEFLKNISLAHNSEANQIKFNTALYLSDEDGSIPDTKQLACDLLLIHRNGTSPSTSLHYSVALLPTSAAENLSSTIIQTLESIIENWEERVQDVQLFSPVNRDYVAQWNDRSSLPHFNEFLPDIISEQAKSQAEEQAVCAWDGDLTYAELEALSSTLSSHLQRRAIGPDVFVPICFAKSRWMVVAMLAILKAGAAVVPLDPAQPVSRLQNIIAQVNGQIILTSEQNAGLLADEAEIIVISELTMRQLSDTQMTGRPLVNSSHPALVLFTSGSTGSPKGSVSSHGALATVGQYGDVLEIHRGTRVLQFSSYSFMPSVNDIFCSLTNGATICIPSDHERVNDLTGAICRMRVDNCLLITSVVSLIDPQKPTSLTSILCAGEPMTKSIIQTWGDKVKLKQSLGQTEWTTLIAVQPKMASLPPNNVGCAVVAKTWLVDPHDPAKLAPVGAVAELCIEGPGLSSGYLNNPAKTAESFIENPLWLKAFRPDGQGRVFCTGDLVRYNADGSLSYLGRKGTMVKIRGQRVELGEVEHHLRQSFPDAGTVVVEVVTLKGRNAAPILVAFVGPKPGAVCKGDMATESTDSIFAVADRKFTLELSDANERILGTLPSYMAPALYVALKSVPETVTNKINRRILREHASTFTRQDLELFSSDSVQKVPPSTDLEHALHRIVVQTLDVEPDAIGIHDSFFAIGGDSFIAMRLVSSCRDEGIFLTVKDIFTEKTISRLSAIAEGQGRKLTTMDNGDWRPFDLLQSRNQEVEHVLQRRLQMVGFSGDEKIEDAYPCSQMQQGILLSQARDPDKYHIYQVWEVVPVSGKAVEMDRLERAWQRLVDYHSVLRTAILFGAPEEEHATQVLLKAGLRTPQILHCSTDDDVCTTFQRNRRVHVPGKQSLPRLSLCQTSTGKVFCLLEINHTFIDSASMAIFVRDFSRAYDDALPGRFGPPYRNYISHLQSLSMERCLNYWREYLTGCDPCVFPQLNEGSCTAPDANECRQVKVPFESESKIRSFCQTHDVTLSDLFRVAWALVLQSFTGSETVCFGYMTSGRDAPIPDVQDSIGAFINVLICRIDLGRSSPIMEILRQSQADFLHSLPHQHFSLAEVLHTMHLGSTAMFNTAMSLTADQPSRDAGRSISLVGKQQDDQTEYDIWLEGIVKGDRIEATLIYWTSALSEAQAKGVASVFSQALSEIINKPSQATGTMNLISPHDDAQLLLWNSQIPKAATQCIHELVHQRCVEQPDAPAVCAWDGNITYAELDQLSTDLAIYLVGHGVGPEVLVPVCFEKSQWTTVAILGVLKAGGAFVLLDPSHPRSRLKEMCQESHANLAIVSAQVGSMDLQLAPTMIPLGYANYKWSGIGHQALPRTTPQNLAYAVFTSGSTGKPKGVLIEHNTFCTMANEYLKMTDSDKGMRFLQFASYAFDVSVSDHLATLLAGGCICIPSETERNSDLPGAINRMRVTCADLTPSFLRSLQPDDIPTVKTIILGGEAMARADIARWSEKVRMVNVYGPAECGVGATVQPRVTLDSNPQNIGFPTGGVCWVVDKGNHGKLVPVGATGELLIEGPIVGRGYLNNPETTAEVFIDAPGWLPHYRAVRGSRLYKTGDLVRYAEDGSLRYIGRKDMQVKLRGQRIELGDVEHHVGQYFEGAQDVVAEVVTPPGKKPILAAFIYCGGKLNGDFLAIPDDDFRSRAATAESKLEESVPAYMVPGVFIPLSHIPLTKTAKTDRRRLRDAAVERLNAYTARQGEKRPPSTETESTLQHVWARVMNIEPQRIGIDDSFFRLGGDSITAMQATAQCRVNGINLSVADIFRHKTIAELAPRVKMGEASVTKISEIGERFDTCTNEDTEYWKAYLSAKSHCFLSTTTSTSAIGSLQNIPVNLTRRAEASAFCQRSEITVSTLLKAAWAIVLHVLVKTDSVCFGYIISGRHMPANGMQEIIGPLLNLLVCQLDVHSDLTYRELCDSIQEDYQESLAHHLGALPALDNLNLSPPSEHLFDTLVNHRKQGGSDGVAGLPWVIRELYAYDPMEFNVVVQIDEADDSLAASIDYWDGKVSHNFMKTVASTFDSAISSIIDASKISGFQPED</sequence>
<dbReference type="SUPFAM" id="SSF56801">
    <property type="entry name" value="Acetyl-CoA synthetase-like"/>
    <property type="match status" value="2"/>
</dbReference>
<dbReference type="NCBIfam" id="TIGR01733">
    <property type="entry name" value="AA-adenyl-dom"/>
    <property type="match status" value="1"/>
</dbReference>
<keyword evidence="1" id="KW-0596">Phosphopantetheine</keyword>
<dbReference type="InterPro" id="IPR001242">
    <property type="entry name" value="Condensation_dom"/>
</dbReference>
<dbReference type="Gene3D" id="3.30.300.30">
    <property type="match status" value="2"/>
</dbReference>
<dbReference type="FunFam" id="1.10.1200.10:FF:000005">
    <property type="entry name" value="Nonribosomal peptide synthetase 1"/>
    <property type="match status" value="2"/>
</dbReference>
<feature type="domain" description="Carrier" evidence="4">
    <location>
        <begin position="746"/>
        <end position="822"/>
    </location>
</feature>
<dbReference type="VEuPathDB" id="FungiDB:ASPWEDRAFT_173984"/>
<dbReference type="Pfam" id="PF00501">
    <property type="entry name" value="AMP-binding"/>
    <property type="match status" value="2"/>
</dbReference>
<dbReference type="Gene3D" id="3.30.559.30">
    <property type="entry name" value="Nonribosomal peptide synthetase, condensation domain"/>
    <property type="match status" value="3"/>
</dbReference>
<dbReference type="InterPro" id="IPR045851">
    <property type="entry name" value="AMP-bd_C_sf"/>
</dbReference>
<evidence type="ECO:0000259" key="4">
    <source>
        <dbReference type="PROSITE" id="PS50075"/>
    </source>
</evidence>
<dbReference type="EMBL" id="KV878213">
    <property type="protein sequence ID" value="OJJ34576.1"/>
    <property type="molecule type" value="Genomic_DNA"/>
</dbReference>
<dbReference type="OrthoDB" id="416786at2759"/>
<dbReference type="STRING" id="1073089.A0A1L9RI15"/>
<dbReference type="InterPro" id="IPR020806">
    <property type="entry name" value="PKS_PP-bd"/>
</dbReference>
<reference evidence="6" key="1">
    <citation type="journal article" date="2017" name="Genome Biol.">
        <title>Comparative genomics reveals high biological diversity and specific adaptations in the industrially and medically important fungal genus Aspergillus.</title>
        <authorList>
            <person name="de Vries R.P."/>
            <person name="Riley R."/>
            <person name="Wiebenga A."/>
            <person name="Aguilar-Osorio G."/>
            <person name="Amillis S."/>
            <person name="Uchima C.A."/>
            <person name="Anderluh G."/>
            <person name="Asadollahi M."/>
            <person name="Askin M."/>
            <person name="Barry K."/>
            <person name="Battaglia E."/>
            <person name="Bayram O."/>
            <person name="Benocci T."/>
            <person name="Braus-Stromeyer S.A."/>
            <person name="Caldana C."/>
            <person name="Canovas D."/>
            <person name="Cerqueira G.C."/>
            <person name="Chen F."/>
            <person name="Chen W."/>
            <person name="Choi C."/>
            <person name="Clum A."/>
            <person name="Dos Santos R.A."/>
            <person name="Damasio A.R."/>
            <person name="Diallinas G."/>
            <person name="Emri T."/>
            <person name="Fekete E."/>
            <person name="Flipphi M."/>
            <person name="Freyberg S."/>
            <person name="Gallo A."/>
            <person name="Gournas C."/>
            <person name="Habgood R."/>
            <person name="Hainaut M."/>
            <person name="Harispe M.L."/>
            <person name="Henrissat B."/>
            <person name="Hilden K.S."/>
            <person name="Hope R."/>
            <person name="Hossain A."/>
            <person name="Karabika E."/>
            <person name="Karaffa L."/>
            <person name="Karanyi Z."/>
            <person name="Krasevec N."/>
            <person name="Kuo A."/>
            <person name="Kusch H."/>
            <person name="LaButti K."/>
            <person name="Lagendijk E.L."/>
            <person name="Lapidus A."/>
            <person name="Levasseur A."/>
            <person name="Lindquist E."/>
            <person name="Lipzen A."/>
            <person name="Logrieco A.F."/>
            <person name="MacCabe A."/>
            <person name="Maekelae M.R."/>
            <person name="Malavazi I."/>
            <person name="Melin P."/>
            <person name="Meyer V."/>
            <person name="Mielnichuk N."/>
            <person name="Miskei M."/>
            <person name="Molnar A.P."/>
            <person name="Mule G."/>
            <person name="Ngan C.Y."/>
            <person name="Orejas M."/>
            <person name="Orosz E."/>
            <person name="Ouedraogo J.P."/>
            <person name="Overkamp K.M."/>
            <person name="Park H.-S."/>
            <person name="Perrone G."/>
            <person name="Piumi F."/>
            <person name="Punt P.J."/>
            <person name="Ram A.F."/>
            <person name="Ramon A."/>
            <person name="Rauscher S."/>
            <person name="Record E."/>
            <person name="Riano-Pachon D.M."/>
            <person name="Robert V."/>
            <person name="Roehrig J."/>
            <person name="Ruller R."/>
            <person name="Salamov A."/>
            <person name="Salih N.S."/>
            <person name="Samson R.A."/>
            <person name="Sandor E."/>
            <person name="Sanguinetti M."/>
            <person name="Schuetze T."/>
            <person name="Sepcic K."/>
            <person name="Shelest E."/>
            <person name="Sherlock G."/>
            <person name="Sophianopoulou V."/>
            <person name="Squina F.M."/>
            <person name="Sun H."/>
            <person name="Susca A."/>
            <person name="Todd R.B."/>
            <person name="Tsang A."/>
            <person name="Unkles S.E."/>
            <person name="van de Wiele N."/>
            <person name="van Rossen-Uffink D."/>
            <person name="Oliveira J.V."/>
            <person name="Vesth T.C."/>
            <person name="Visser J."/>
            <person name="Yu J.-H."/>
            <person name="Zhou M."/>
            <person name="Andersen M.R."/>
            <person name="Archer D.B."/>
            <person name="Baker S.E."/>
            <person name="Benoit I."/>
            <person name="Brakhage A.A."/>
            <person name="Braus G.H."/>
            <person name="Fischer R."/>
            <person name="Frisvad J.C."/>
            <person name="Goldman G.H."/>
            <person name="Houbraken J."/>
            <person name="Oakley B."/>
            <person name="Pocsi I."/>
            <person name="Scazzocchio C."/>
            <person name="Seiboth B."/>
            <person name="vanKuyk P.A."/>
            <person name="Wortman J."/>
            <person name="Dyer P.S."/>
            <person name="Grigoriev I.V."/>
        </authorList>
    </citation>
    <scope>NUCLEOTIDE SEQUENCE [LARGE SCALE GENOMIC DNA]</scope>
    <source>
        <strain evidence="6">DTO 134E9</strain>
    </source>
</reference>
<dbReference type="GeneID" id="63747007"/>
<dbReference type="CDD" id="cd05918">
    <property type="entry name" value="A_NRPS_SidN3_like"/>
    <property type="match status" value="2"/>
</dbReference>
<dbReference type="FunFam" id="3.40.50.12780:FF:000014">
    <property type="entry name" value="Nonribosomal peptide synthetase 1"/>
    <property type="match status" value="1"/>
</dbReference>
<dbReference type="InterPro" id="IPR009081">
    <property type="entry name" value="PP-bd_ACP"/>
</dbReference>
<dbReference type="FunFam" id="3.30.300.30:FF:000015">
    <property type="entry name" value="Nonribosomal peptide synthase SidD"/>
    <property type="match status" value="2"/>
</dbReference>
<dbReference type="GO" id="GO:0016874">
    <property type="term" value="F:ligase activity"/>
    <property type="evidence" value="ECO:0007669"/>
    <property type="project" value="UniProtKB-KW"/>
</dbReference>
<dbReference type="InterPro" id="IPR042099">
    <property type="entry name" value="ANL_N_sf"/>
</dbReference>
<evidence type="ECO:0000256" key="1">
    <source>
        <dbReference type="ARBA" id="ARBA00022450"/>
    </source>
</evidence>
<dbReference type="Gene3D" id="1.10.1200.10">
    <property type="entry name" value="ACP-like"/>
    <property type="match status" value="2"/>
</dbReference>
<dbReference type="PANTHER" id="PTHR45527">
    <property type="entry name" value="NONRIBOSOMAL PEPTIDE SYNTHETASE"/>
    <property type="match status" value="1"/>
</dbReference>
<dbReference type="PROSITE" id="PS00455">
    <property type="entry name" value="AMP_BINDING"/>
    <property type="match status" value="1"/>
</dbReference>
<dbReference type="Gene3D" id="3.30.559.10">
    <property type="entry name" value="Chloramphenicol acetyltransferase-like domain"/>
    <property type="match status" value="1"/>
</dbReference>
<keyword evidence="6" id="KW-1185">Reference proteome</keyword>
<dbReference type="Pfam" id="PF00668">
    <property type="entry name" value="Condensation"/>
    <property type="match status" value="2"/>
</dbReference>
<gene>
    <name evidence="5" type="ORF">ASPWEDRAFT_173984</name>
</gene>
<evidence type="ECO:0000313" key="5">
    <source>
        <dbReference type="EMBL" id="OJJ34576.1"/>
    </source>
</evidence>
<dbReference type="SUPFAM" id="SSF52777">
    <property type="entry name" value="CoA-dependent acyltransferases"/>
    <property type="match status" value="3"/>
</dbReference>
<dbReference type="PROSITE" id="PS50075">
    <property type="entry name" value="CARRIER"/>
    <property type="match status" value="2"/>
</dbReference>
<dbReference type="GO" id="GO:0005737">
    <property type="term" value="C:cytoplasm"/>
    <property type="evidence" value="ECO:0007669"/>
    <property type="project" value="TreeGrafter"/>
</dbReference>
<keyword evidence="2" id="KW-0597">Phosphoprotein</keyword>
<accession>A0A1L9RI15</accession>
<organism evidence="5 6">
    <name type="scientific">Aspergillus wentii DTO 134E9</name>
    <dbReference type="NCBI Taxonomy" id="1073089"/>
    <lineage>
        <taxon>Eukaryota</taxon>
        <taxon>Fungi</taxon>
        <taxon>Dikarya</taxon>
        <taxon>Ascomycota</taxon>
        <taxon>Pezizomycotina</taxon>
        <taxon>Eurotiomycetes</taxon>
        <taxon>Eurotiomycetidae</taxon>
        <taxon>Eurotiales</taxon>
        <taxon>Aspergillaceae</taxon>
        <taxon>Aspergillus</taxon>
        <taxon>Aspergillus subgen. Cremei</taxon>
    </lineage>
</organism>